<keyword evidence="16" id="KW-1185">Reference proteome</keyword>
<reference evidence="15" key="2">
    <citation type="submission" date="2020-05" db="UniProtKB">
        <authorList>
            <consortium name="EnsemblMetazoa"/>
        </authorList>
    </citation>
    <scope>IDENTIFICATION</scope>
    <source>
        <strain evidence="15">Epiroticus2</strain>
    </source>
</reference>
<dbReference type="PANTHER" id="PTHR24292">
    <property type="entry name" value="CYTOCHROME P450"/>
    <property type="match status" value="1"/>
</dbReference>
<dbReference type="Gene3D" id="1.10.630.10">
    <property type="entry name" value="Cytochrome P450"/>
    <property type="match status" value="1"/>
</dbReference>
<feature type="binding site" description="axial binding residue" evidence="13">
    <location>
        <position position="296"/>
    </location>
    <ligand>
        <name>heme</name>
        <dbReference type="ChEBI" id="CHEBI:30413"/>
    </ligand>
    <ligandPart>
        <name>Fe</name>
        <dbReference type="ChEBI" id="CHEBI:18248"/>
    </ligandPart>
</feature>
<dbReference type="PROSITE" id="PS00086">
    <property type="entry name" value="CYTOCHROME_P450"/>
    <property type="match status" value="1"/>
</dbReference>
<dbReference type="PANTHER" id="PTHR24292:SF104">
    <property type="entry name" value="CYTOCHROME P450 308A1-RELATED"/>
    <property type="match status" value="1"/>
</dbReference>
<dbReference type="GO" id="GO:0016705">
    <property type="term" value="F:oxidoreductase activity, acting on paired donors, with incorporation or reduction of molecular oxygen"/>
    <property type="evidence" value="ECO:0007669"/>
    <property type="project" value="InterPro"/>
</dbReference>
<dbReference type="GO" id="GO:0005789">
    <property type="term" value="C:endoplasmic reticulum membrane"/>
    <property type="evidence" value="ECO:0007669"/>
    <property type="project" value="UniProtKB-SubCell"/>
</dbReference>
<protein>
    <recommendedName>
        <fullName evidence="17">Cytochrome P450</fullName>
    </recommendedName>
</protein>
<dbReference type="PRINTS" id="PR00463">
    <property type="entry name" value="EP450I"/>
</dbReference>
<dbReference type="Pfam" id="PF00067">
    <property type="entry name" value="p450"/>
    <property type="match status" value="1"/>
</dbReference>
<dbReference type="EnsemblMetazoa" id="AEPI007082-RA">
    <property type="protein sequence ID" value="AEPI007082-PA"/>
    <property type="gene ID" value="AEPI007082"/>
</dbReference>
<comment type="subcellular location">
    <subcellularLocation>
        <location evidence="3">Endoplasmic reticulum membrane</location>
        <topology evidence="3">Peripheral membrane protein</topology>
    </subcellularLocation>
    <subcellularLocation>
        <location evidence="2">Microsome membrane</location>
        <topology evidence="2">Peripheral membrane protein</topology>
    </subcellularLocation>
</comment>
<dbReference type="PRINTS" id="PR00385">
    <property type="entry name" value="P450"/>
</dbReference>
<reference evidence="16" key="1">
    <citation type="submission" date="2013-03" db="EMBL/GenBank/DDBJ databases">
        <title>The Genome Sequence of Anopheles epiroticus epiroticus2.</title>
        <authorList>
            <consortium name="The Broad Institute Genomics Platform"/>
            <person name="Neafsey D.E."/>
            <person name="Howell P."/>
            <person name="Walker B."/>
            <person name="Young S.K."/>
            <person name="Zeng Q."/>
            <person name="Gargeya S."/>
            <person name="Fitzgerald M."/>
            <person name="Haas B."/>
            <person name="Abouelleil A."/>
            <person name="Allen A.W."/>
            <person name="Alvarado L."/>
            <person name="Arachchi H.M."/>
            <person name="Berlin A.M."/>
            <person name="Chapman S.B."/>
            <person name="Gainer-Dewar J."/>
            <person name="Goldberg J."/>
            <person name="Griggs A."/>
            <person name="Gujja S."/>
            <person name="Hansen M."/>
            <person name="Howarth C."/>
            <person name="Imamovic A."/>
            <person name="Ireland A."/>
            <person name="Larimer J."/>
            <person name="McCowan C."/>
            <person name="Murphy C."/>
            <person name="Pearson M."/>
            <person name="Poon T.W."/>
            <person name="Priest M."/>
            <person name="Roberts A."/>
            <person name="Saif S."/>
            <person name="Shea T."/>
            <person name="Sisk P."/>
            <person name="Sykes S."/>
            <person name="Wortman J."/>
            <person name="Nusbaum C."/>
            <person name="Birren B."/>
        </authorList>
    </citation>
    <scope>NUCLEOTIDE SEQUENCE [LARGE SCALE GENOMIC DNA]</scope>
    <source>
        <strain evidence="16">Epiroticus2</strain>
    </source>
</reference>
<dbReference type="InterPro" id="IPR001128">
    <property type="entry name" value="Cyt_P450"/>
</dbReference>
<evidence type="ECO:0000256" key="1">
    <source>
        <dbReference type="ARBA" id="ARBA00001971"/>
    </source>
</evidence>
<evidence type="ECO:0000256" key="8">
    <source>
        <dbReference type="ARBA" id="ARBA00022848"/>
    </source>
</evidence>
<evidence type="ECO:0000256" key="5">
    <source>
        <dbReference type="ARBA" id="ARBA00022617"/>
    </source>
</evidence>
<keyword evidence="8" id="KW-0492">Microsome</keyword>
<keyword evidence="5 13" id="KW-0349">Heme</keyword>
<keyword evidence="10 13" id="KW-0408">Iron</keyword>
<dbReference type="STRING" id="199890.A0A182PJG8"/>
<evidence type="ECO:0000256" key="12">
    <source>
        <dbReference type="ARBA" id="ARBA00023136"/>
    </source>
</evidence>
<keyword evidence="12" id="KW-0472">Membrane</keyword>
<dbReference type="InterPro" id="IPR017972">
    <property type="entry name" value="Cyt_P450_CS"/>
</dbReference>
<evidence type="ECO:0000256" key="2">
    <source>
        <dbReference type="ARBA" id="ARBA00004174"/>
    </source>
</evidence>
<comment type="similarity">
    <text evidence="4 14">Belongs to the cytochrome P450 family.</text>
</comment>
<evidence type="ECO:0000313" key="16">
    <source>
        <dbReference type="Proteomes" id="UP000075885"/>
    </source>
</evidence>
<evidence type="ECO:0000256" key="4">
    <source>
        <dbReference type="ARBA" id="ARBA00010617"/>
    </source>
</evidence>
<evidence type="ECO:0000256" key="9">
    <source>
        <dbReference type="ARBA" id="ARBA00023002"/>
    </source>
</evidence>
<evidence type="ECO:0000256" key="3">
    <source>
        <dbReference type="ARBA" id="ARBA00004406"/>
    </source>
</evidence>
<evidence type="ECO:0000256" key="14">
    <source>
        <dbReference type="RuleBase" id="RU000461"/>
    </source>
</evidence>
<evidence type="ECO:0000256" key="6">
    <source>
        <dbReference type="ARBA" id="ARBA00022723"/>
    </source>
</evidence>
<keyword evidence="11 14" id="KW-0503">Monooxygenase</keyword>
<comment type="cofactor">
    <cofactor evidence="1 13">
        <name>heme</name>
        <dbReference type="ChEBI" id="CHEBI:30413"/>
    </cofactor>
</comment>
<keyword evidence="6 13" id="KW-0479">Metal-binding</keyword>
<dbReference type="InterPro" id="IPR002401">
    <property type="entry name" value="Cyt_P450_E_grp-I"/>
</dbReference>
<organism evidence="15 16">
    <name type="scientific">Anopheles epiroticus</name>
    <dbReference type="NCBI Taxonomy" id="199890"/>
    <lineage>
        <taxon>Eukaryota</taxon>
        <taxon>Metazoa</taxon>
        <taxon>Ecdysozoa</taxon>
        <taxon>Arthropoda</taxon>
        <taxon>Hexapoda</taxon>
        <taxon>Insecta</taxon>
        <taxon>Pterygota</taxon>
        <taxon>Neoptera</taxon>
        <taxon>Endopterygota</taxon>
        <taxon>Diptera</taxon>
        <taxon>Nematocera</taxon>
        <taxon>Culicoidea</taxon>
        <taxon>Culicidae</taxon>
        <taxon>Anophelinae</taxon>
        <taxon>Anopheles</taxon>
    </lineage>
</organism>
<name>A0A182PJG8_9DIPT</name>
<dbReference type="CDD" id="cd11056">
    <property type="entry name" value="CYP6-like"/>
    <property type="match status" value="1"/>
</dbReference>
<dbReference type="InterPro" id="IPR036396">
    <property type="entry name" value="Cyt_P450_sf"/>
</dbReference>
<proteinExistence type="inferred from homology"/>
<dbReference type="AlphaFoldDB" id="A0A182PJG8"/>
<evidence type="ECO:0000313" key="15">
    <source>
        <dbReference type="EnsemblMetazoa" id="AEPI007082-PA"/>
    </source>
</evidence>
<keyword evidence="7" id="KW-0256">Endoplasmic reticulum</keyword>
<accession>A0A182PJG8</accession>
<keyword evidence="9 14" id="KW-0560">Oxidoreductase</keyword>
<dbReference type="GO" id="GO:0004497">
    <property type="term" value="F:monooxygenase activity"/>
    <property type="evidence" value="ECO:0007669"/>
    <property type="project" value="UniProtKB-KW"/>
</dbReference>
<dbReference type="GO" id="GO:0020037">
    <property type="term" value="F:heme binding"/>
    <property type="evidence" value="ECO:0007669"/>
    <property type="project" value="InterPro"/>
</dbReference>
<evidence type="ECO:0000256" key="13">
    <source>
        <dbReference type="PIRSR" id="PIRSR602401-1"/>
    </source>
</evidence>
<evidence type="ECO:0008006" key="17">
    <source>
        <dbReference type="Google" id="ProtNLM"/>
    </source>
</evidence>
<evidence type="ECO:0000256" key="7">
    <source>
        <dbReference type="ARBA" id="ARBA00022824"/>
    </source>
</evidence>
<dbReference type="SUPFAM" id="SSF48264">
    <property type="entry name" value="Cytochrome P450"/>
    <property type="match status" value="1"/>
</dbReference>
<dbReference type="Proteomes" id="UP000075885">
    <property type="component" value="Unassembled WGS sequence"/>
</dbReference>
<dbReference type="GO" id="GO:0005506">
    <property type="term" value="F:iron ion binding"/>
    <property type="evidence" value="ECO:0007669"/>
    <property type="project" value="InterPro"/>
</dbReference>
<sequence length="350" mass="39953">MESVADAFVTFIGRQVGQELEAKEIAARFTTQNVVACTFSIDGDCFAERESEFRRMGRRVFETSHMATAKTMMAVFLPTVAKYIPVPFLLKDVDEWIRSLVANLIIQRSATEGTVKEDLLQSFLKNREKSNATQTEITAHALTIFLEGFETSSVVLGFALYRLAKSPEVQRKLHEELKSKIDANGGRLDFDVMQQLDYLDWVMLETLRMHPPAATMHKVCTKKYIMRKGFRDEAGNDMGVYVREGTPILIPVLAIHMDPKYYPEPHIFNPERFNPERKVTHNGAIFLPFGDGPRMCLGMRFAQAQVKLAMVRLILNYRVAVGPNDKPFAVDSRSFVYQARDGLRIKFERR</sequence>
<evidence type="ECO:0000256" key="10">
    <source>
        <dbReference type="ARBA" id="ARBA00023004"/>
    </source>
</evidence>
<evidence type="ECO:0000256" key="11">
    <source>
        <dbReference type="ARBA" id="ARBA00023033"/>
    </source>
</evidence>
<dbReference type="InterPro" id="IPR050476">
    <property type="entry name" value="Insect_CytP450_Detox"/>
</dbReference>
<dbReference type="VEuPathDB" id="VectorBase:AEPI007082"/>